<protein>
    <recommendedName>
        <fullName evidence="2">Choice-of-anchor I domain-containing protein</fullName>
    </recommendedName>
</protein>
<proteinExistence type="predicted"/>
<dbReference type="Pfam" id="PF22494">
    <property type="entry name" value="choice_anch_I"/>
    <property type="match status" value="2"/>
</dbReference>
<name>A0ABQ3K562_9DEIO</name>
<evidence type="ECO:0000313" key="4">
    <source>
        <dbReference type="Proteomes" id="UP000632154"/>
    </source>
</evidence>
<evidence type="ECO:0000313" key="3">
    <source>
        <dbReference type="EMBL" id="GHG03488.1"/>
    </source>
</evidence>
<dbReference type="PANTHER" id="PTHR46928">
    <property type="entry name" value="MESENCHYME-SPECIFIC CELL SURFACE GLYCOPROTEIN"/>
    <property type="match status" value="1"/>
</dbReference>
<dbReference type="InterPro" id="IPR015943">
    <property type="entry name" value="WD40/YVTN_repeat-like_dom_sf"/>
</dbReference>
<feature type="domain" description="Choice-of-anchor I" evidence="2">
    <location>
        <begin position="47"/>
        <end position="354"/>
    </location>
</feature>
<dbReference type="EMBL" id="BNAL01000017">
    <property type="protein sequence ID" value="GHG03488.1"/>
    <property type="molecule type" value="Genomic_DNA"/>
</dbReference>
<feature type="compositionally biased region" description="Basic and acidic residues" evidence="1">
    <location>
        <begin position="251"/>
        <end position="261"/>
    </location>
</feature>
<feature type="domain" description="Choice-of-anchor I" evidence="2">
    <location>
        <begin position="376"/>
        <end position="511"/>
    </location>
</feature>
<reference evidence="4" key="1">
    <citation type="journal article" date="2019" name="Int. J. Syst. Evol. Microbiol.">
        <title>The Global Catalogue of Microorganisms (GCM) 10K type strain sequencing project: providing services to taxonomists for standard genome sequencing and annotation.</title>
        <authorList>
            <consortium name="The Broad Institute Genomics Platform"/>
            <consortium name="The Broad Institute Genome Sequencing Center for Infectious Disease"/>
            <person name="Wu L."/>
            <person name="Ma J."/>
        </authorList>
    </citation>
    <scope>NUCLEOTIDE SEQUENCE [LARGE SCALE GENOMIC DNA]</scope>
    <source>
        <strain evidence="4">CGMCC 1.18439</strain>
    </source>
</reference>
<dbReference type="Proteomes" id="UP000632154">
    <property type="component" value="Unassembled WGS sequence"/>
</dbReference>
<gene>
    <name evidence="3" type="ORF">GCM10017783_14880</name>
</gene>
<dbReference type="SUPFAM" id="SSF75011">
    <property type="entry name" value="3-carboxy-cis,cis-mucoante lactonizing enzyme"/>
    <property type="match status" value="1"/>
</dbReference>
<comment type="caution">
    <text evidence="3">The sequence shown here is derived from an EMBL/GenBank/DDBJ whole genome shotgun (WGS) entry which is preliminary data.</text>
</comment>
<keyword evidence="4" id="KW-1185">Reference proteome</keyword>
<dbReference type="InterPro" id="IPR052956">
    <property type="entry name" value="Mesenchyme-surface_protein"/>
</dbReference>
<dbReference type="NCBIfam" id="NF038117">
    <property type="entry name" value="choice_anch_I"/>
    <property type="match status" value="1"/>
</dbReference>
<dbReference type="Gene3D" id="2.130.10.10">
    <property type="entry name" value="YVTN repeat-like/Quinoprotein amine dehydrogenase"/>
    <property type="match status" value="2"/>
</dbReference>
<dbReference type="PANTHER" id="PTHR46928:SF1">
    <property type="entry name" value="MESENCHYME-SPECIFIC CELL SURFACE GLYCOPROTEIN"/>
    <property type="match status" value="1"/>
</dbReference>
<organism evidence="3 4">
    <name type="scientific">Deinococcus piscis</name>
    <dbReference type="NCBI Taxonomy" id="394230"/>
    <lineage>
        <taxon>Bacteria</taxon>
        <taxon>Thermotogati</taxon>
        <taxon>Deinococcota</taxon>
        <taxon>Deinococci</taxon>
        <taxon>Deinococcales</taxon>
        <taxon>Deinococcaceae</taxon>
        <taxon>Deinococcus</taxon>
    </lineage>
</organism>
<sequence length="516" mass="54169">MKKAALLFIPLWLGSCGLSGDLQPPRALHTEAGLEDFDRQSLSTRPGKSARFSLDAEPEYITVSPDSKTAYVSLQESNALAVLDIAGGKFTAVHPLGFKDWRGSALDASDKDGKVNLQLWPVLGAYMPDAIASYRVGGQTYILSANEGDGREYAGFEDEVRVKDLLLDPEKFPDAATLQGSSALGRLTVSRVDADTDGDGDADQLVSFGGRSLSVWSADGKLVSDTGSLFERTVAAQRPAAFNSEGTAETFDTRSDNKGPEPEALTVAQVGGRSFAFVGLERSGGIMVLDVSRPGQPQLVQYFNDTDASATAKSGRAGDLAPEGLLFIPAADSPAGRNLLVASHEVSGSVSIYAVADSGELSRLGRYQSEPFAFGQGVAEISAYDPGSKRLFTVNGQTGGLDILDLSDVTAPRRVDSVDLSAYGRGANSVAVHDGVVALAIAAGTKTDPGQVVLLNPQGELLAQPVRVGALPDMLTFTPDGRTILVANEGEPSDDYSVDPAGSVSIIDVRQALARR</sequence>
<evidence type="ECO:0000256" key="1">
    <source>
        <dbReference type="SAM" id="MobiDB-lite"/>
    </source>
</evidence>
<evidence type="ECO:0000259" key="2">
    <source>
        <dbReference type="Pfam" id="PF22494"/>
    </source>
</evidence>
<dbReference type="RefSeq" id="WP_189643057.1">
    <property type="nucleotide sequence ID" value="NZ_BNAL01000017.1"/>
</dbReference>
<dbReference type="InterPro" id="IPR055188">
    <property type="entry name" value="Choice_anch_I"/>
</dbReference>
<feature type="region of interest" description="Disordered" evidence="1">
    <location>
        <begin position="242"/>
        <end position="263"/>
    </location>
</feature>
<dbReference type="PROSITE" id="PS51257">
    <property type="entry name" value="PROKAR_LIPOPROTEIN"/>
    <property type="match status" value="1"/>
</dbReference>
<accession>A0ABQ3K562</accession>